<evidence type="ECO:0000259" key="1">
    <source>
        <dbReference type="Pfam" id="PF12697"/>
    </source>
</evidence>
<dbReference type="Pfam" id="PF12697">
    <property type="entry name" value="Abhydrolase_6"/>
    <property type="match status" value="1"/>
</dbReference>
<dbReference type="Pfam" id="PF24585">
    <property type="entry name" value="YunG"/>
    <property type="match status" value="1"/>
</dbReference>
<feature type="domain" description="AB hydrolase-1" evidence="1">
    <location>
        <begin position="158"/>
        <end position="376"/>
    </location>
</feature>
<dbReference type="InterPro" id="IPR056238">
    <property type="entry name" value="YunG-like"/>
</dbReference>
<gene>
    <name evidence="2" type="ORF">GPJ59_28405</name>
</gene>
<name>A0ABS6ZGD3_9ACTN</name>
<dbReference type="InterPro" id="IPR000073">
    <property type="entry name" value="AB_hydrolase_1"/>
</dbReference>
<evidence type="ECO:0000313" key="3">
    <source>
        <dbReference type="Proteomes" id="UP000812013"/>
    </source>
</evidence>
<dbReference type="PANTHER" id="PTHR43194">
    <property type="entry name" value="HYDROLASE ALPHA/BETA FOLD FAMILY"/>
    <property type="match status" value="1"/>
</dbReference>
<dbReference type="Gene3D" id="3.40.50.1820">
    <property type="entry name" value="alpha/beta hydrolase"/>
    <property type="match status" value="1"/>
</dbReference>
<reference evidence="2 3" key="1">
    <citation type="submission" date="2019-12" db="EMBL/GenBank/DDBJ databases">
        <title>Genome sequence of Streptomyces bambusae.</title>
        <authorList>
            <person name="Bansal K."/>
            <person name="Choksket S."/>
            <person name="Korpole S."/>
            <person name="Patil P.B."/>
        </authorList>
    </citation>
    <scope>NUCLEOTIDE SEQUENCE [LARGE SCALE GENOMIC DNA]</scope>
    <source>
        <strain evidence="2 3">SK60</strain>
    </source>
</reference>
<dbReference type="PANTHER" id="PTHR43194:SF2">
    <property type="entry name" value="PEROXISOMAL MEMBRANE PROTEIN LPX1"/>
    <property type="match status" value="1"/>
</dbReference>
<dbReference type="EMBL" id="WTFF01000283">
    <property type="protein sequence ID" value="MBW5485690.1"/>
    <property type="molecule type" value="Genomic_DNA"/>
</dbReference>
<sequence>MPSTTTPWTLADLEAAIRAGWSAETCEPTDTSRIPWTPENPAWGQCDITALVVQDLVGGDLVLSDVFHEGRQEGYHWGNLLPGGLLVDLTREQFRRGEVVTPGRIVKRPPGRLRRRWDEYQLLRRRVIEKLGPLPGTIEVAGRRLSYTDHGGEGEPLLALHGHFHNGRTWDRLARDLGPRWRLITLDQRGHGASDAAEEYGREGYVADAAALLDQLGTGPAVVLGHSLGGTNAYQLAARRPDLVRALVVEDIGAVVASDLSFALEWPRRAGSREELVAGLGRAAAYLGDSLREYEDGWGTAFVPEDMVVSQQQMNGDHWADWLAVRQPTLVVRGERSDVLSAEHAREMVARRAGVRLVELPTGHVVHAEDPEGFAGAVREFLERI</sequence>
<dbReference type="GO" id="GO:0016787">
    <property type="term" value="F:hydrolase activity"/>
    <property type="evidence" value="ECO:0007669"/>
    <property type="project" value="UniProtKB-KW"/>
</dbReference>
<evidence type="ECO:0000313" key="2">
    <source>
        <dbReference type="EMBL" id="MBW5485690.1"/>
    </source>
</evidence>
<proteinExistence type="predicted"/>
<dbReference type="InterPro" id="IPR050228">
    <property type="entry name" value="Carboxylesterase_BioH"/>
</dbReference>
<keyword evidence="2" id="KW-0378">Hydrolase</keyword>
<dbReference type="PRINTS" id="PR00111">
    <property type="entry name" value="ABHYDROLASE"/>
</dbReference>
<dbReference type="InterPro" id="IPR029058">
    <property type="entry name" value="AB_hydrolase_fold"/>
</dbReference>
<organism evidence="2 3">
    <name type="scientific">Streptomyces bambusae</name>
    <dbReference type="NCBI Taxonomy" id="1550616"/>
    <lineage>
        <taxon>Bacteria</taxon>
        <taxon>Bacillati</taxon>
        <taxon>Actinomycetota</taxon>
        <taxon>Actinomycetes</taxon>
        <taxon>Kitasatosporales</taxon>
        <taxon>Streptomycetaceae</taxon>
        <taxon>Streptomyces</taxon>
    </lineage>
</organism>
<keyword evidence="3" id="KW-1185">Reference proteome</keyword>
<protein>
    <submittedName>
        <fullName evidence="2">Alpha/beta fold hydrolase</fullName>
    </submittedName>
</protein>
<accession>A0ABS6ZGD3</accession>
<dbReference type="SUPFAM" id="SSF53474">
    <property type="entry name" value="alpha/beta-Hydrolases"/>
    <property type="match status" value="1"/>
</dbReference>
<dbReference type="Proteomes" id="UP000812013">
    <property type="component" value="Unassembled WGS sequence"/>
</dbReference>
<comment type="caution">
    <text evidence="2">The sequence shown here is derived from an EMBL/GenBank/DDBJ whole genome shotgun (WGS) entry which is preliminary data.</text>
</comment>